<comment type="caution">
    <text evidence="1">The sequence shown here is derived from an EMBL/GenBank/DDBJ whole genome shotgun (WGS) entry which is preliminary data.</text>
</comment>
<reference evidence="1" key="1">
    <citation type="journal article" date="2015" name="Genome Biol. Evol.">
        <title>Organellar Genomes of White Spruce (Picea glauca): Assembly and Annotation.</title>
        <authorList>
            <person name="Jackman S.D."/>
            <person name="Warren R.L."/>
            <person name="Gibb E.A."/>
            <person name="Vandervalk B.P."/>
            <person name="Mohamadi H."/>
            <person name="Chu J."/>
            <person name="Raymond A."/>
            <person name="Pleasance S."/>
            <person name="Coope R."/>
            <person name="Wildung M.R."/>
            <person name="Ritland C.E."/>
            <person name="Bousquet J."/>
            <person name="Jones S.J."/>
            <person name="Bohlmann J."/>
            <person name="Birol I."/>
        </authorList>
    </citation>
    <scope>NUCLEOTIDE SEQUENCE [LARGE SCALE GENOMIC DNA]</scope>
    <source>
        <tissue evidence="1">Flushing bud</tissue>
    </source>
</reference>
<name>A0A101LY38_PICGL</name>
<keyword evidence="1" id="KW-0496">Mitochondrion</keyword>
<sequence length="70" mass="7286">MAGPRKDSRGLDKEEPTWVTVTSLDLIGGHPSADLVSFFPWASAGDGEASANQFIPLCASLGAKAILRGT</sequence>
<evidence type="ECO:0000313" key="1">
    <source>
        <dbReference type="EMBL" id="KUM47469.1"/>
    </source>
</evidence>
<protein>
    <submittedName>
        <fullName evidence="1">Uncharacterized protein</fullName>
    </submittedName>
</protein>
<dbReference type="AlphaFoldDB" id="A0A101LY38"/>
<geneLocation type="mitochondrion" evidence="1"/>
<dbReference type="EMBL" id="LKAM01000007">
    <property type="protein sequence ID" value="KUM47469.1"/>
    <property type="molecule type" value="Genomic_DNA"/>
</dbReference>
<accession>A0A101LY38</accession>
<organism evidence="1">
    <name type="scientific">Picea glauca</name>
    <name type="common">White spruce</name>
    <name type="synonym">Pinus glauca</name>
    <dbReference type="NCBI Taxonomy" id="3330"/>
    <lineage>
        <taxon>Eukaryota</taxon>
        <taxon>Viridiplantae</taxon>
        <taxon>Streptophyta</taxon>
        <taxon>Embryophyta</taxon>
        <taxon>Tracheophyta</taxon>
        <taxon>Spermatophyta</taxon>
        <taxon>Pinopsida</taxon>
        <taxon>Pinidae</taxon>
        <taxon>Conifers I</taxon>
        <taxon>Pinales</taxon>
        <taxon>Pinaceae</taxon>
        <taxon>Picea</taxon>
    </lineage>
</organism>
<gene>
    <name evidence="1" type="ORF">ABT39_MTgene5655</name>
</gene>
<proteinExistence type="predicted"/>